<dbReference type="InterPro" id="IPR036397">
    <property type="entry name" value="RNaseH_sf"/>
</dbReference>
<organism evidence="3 4">
    <name type="scientific">Collybiopsis luxurians FD-317 M1</name>
    <dbReference type="NCBI Taxonomy" id="944289"/>
    <lineage>
        <taxon>Eukaryota</taxon>
        <taxon>Fungi</taxon>
        <taxon>Dikarya</taxon>
        <taxon>Basidiomycota</taxon>
        <taxon>Agaricomycotina</taxon>
        <taxon>Agaricomycetes</taxon>
        <taxon>Agaricomycetidae</taxon>
        <taxon>Agaricales</taxon>
        <taxon>Marasmiineae</taxon>
        <taxon>Omphalotaceae</taxon>
        <taxon>Collybiopsis</taxon>
        <taxon>Collybiopsis luxurians</taxon>
    </lineage>
</organism>
<name>A0A0D0BT13_9AGAR</name>
<sequence length="105" mass="12078">MSDGGSHFDNREVDVFCKKWGVKHHVTLAYLPWVNSLVEGTNKLLLHILKRLCAPELGEDSEEFMSMGWGSLPSLWPEFLDKAIWILNMCILPAFRFLLKELLFG</sequence>
<proteinExistence type="predicted"/>
<gene>
    <name evidence="3" type="ORF">GYMLUDRAFT_111614</name>
</gene>
<dbReference type="GO" id="GO:0003723">
    <property type="term" value="F:RNA binding"/>
    <property type="evidence" value="ECO:0007669"/>
    <property type="project" value="UniProtKB-KW"/>
</dbReference>
<dbReference type="AlphaFoldDB" id="A0A0D0BT13"/>
<protein>
    <recommendedName>
        <fullName evidence="2">Integrase catalytic domain-containing protein</fullName>
    </recommendedName>
</protein>
<dbReference type="PROSITE" id="PS50994">
    <property type="entry name" value="INTEGRASE"/>
    <property type="match status" value="1"/>
</dbReference>
<dbReference type="Proteomes" id="UP000053593">
    <property type="component" value="Unassembled WGS sequence"/>
</dbReference>
<dbReference type="GO" id="GO:0015074">
    <property type="term" value="P:DNA integration"/>
    <property type="evidence" value="ECO:0007669"/>
    <property type="project" value="InterPro"/>
</dbReference>
<keyword evidence="4" id="KW-1185">Reference proteome</keyword>
<dbReference type="EMBL" id="KN834785">
    <property type="protein sequence ID" value="KIK58486.1"/>
    <property type="molecule type" value="Genomic_DNA"/>
</dbReference>
<dbReference type="InterPro" id="IPR012337">
    <property type="entry name" value="RNaseH-like_sf"/>
</dbReference>
<dbReference type="Gene3D" id="3.30.420.10">
    <property type="entry name" value="Ribonuclease H-like superfamily/Ribonuclease H"/>
    <property type="match status" value="1"/>
</dbReference>
<dbReference type="HOGENOM" id="CLU_156965_0_0_1"/>
<keyword evidence="1" id="KW-0694">RNA-binding</keyword>
<dbReference type="OrthoDB" id="3237746at2759"/>
<accession>A0A0D0BT13</accession>
<feature type="domain" description="Integrase catalytic" evidence="2">
    <location>
        <begin position="1"/>
        <end position="105"/>
    </location>
</feature>
<dbReference type="InterPro" id="IPR001584">
    <property type="entry name" value="Integrase_cat-core"/>
</dbReference>
<feature type="non-terminal residue" evidence="3">
    <location>
        <position position="105"/>
    </location>
</feature>
<dbReference type="GO" id="GO:0005634">
    <property type="term" value="C:nucleus"/>
    <property type="evidence" value="ECO:0007669"/>
    <property type="project" value="UniProtKB-ARBA"/>
</dbReference>
<evidence type="ECO:0000313" key="4">
    <source>
        <dbReference type="Proteomes" id="UP000053593"/>
    </source>
</evidence>
<evidence type="ECO:0000313" key="3">
    <source>
        <dbReference type="EMBL" id="KIK58486.1"/>
    </source>
</evidence>
<evidence type="ECO:0000256" key="1">
    <source>
        <dbReference type="ARBA" id="ARBA00022884"/>
    </source>
</evidence>
<dbReference type="SUPFAM" id="SSF53098">
    <property type="entry name" value="Ribonuclease H-like"/>
    <property type="match status" value="1"/>
</dbReference>
<reference evidence="3 4" key="1">
    <citation type="submission" date="2014-04" db="EMBL/GenBank/DDBJ databases">
        <title>Evolutionary Origins and Diversification of the Mycorrhizal Mutualists.</title>
        <authorList>
            <consortium name="DOE Joint Genome Institute"/>
            <consortium name="Mycorrhizal Genomics Consortium"/>
            <person name="Kohler A."/>
            <person name="Kuo A."/>
            <person name="Nagy L.G."/>
            <person name="Floudas D."/>
            <person name="Copeland A."/>
            <person name="Barry K.W."/>
            <person name="Cichocki N."/>
            <person name="Veneault-Fourrey C."/>
            <person name="LaButti K."/>
            <person name="Lindquist E.A."/>
            <person name="Lipzen A."/>
            <person name="Lundell T."/>
            <person name="Morin E."/>
            <person name="Murat C."/>
            <person name="Riley R."/>
            <person name="Ohm R."/>
            <person name="Sun H."/>
            <person name="Tunlid A."/>
            <person name="Henrissat B."/>
            <person name="Grigoriev I.V."/>
            <person name="Hibbett D.S."/>
            <person name="Martin F."/>
        </authorList>
    </citation>
    <scope>NUCLEOTIDE SEQUENCE [LARGE SCALE GENOMIC DNA]</scope>
    <source>
        <strain evidence="3 4">FD-317 M1</strain>
    </source>
</reference>
<evidence type="ECO:0000259" key="2">
    <source>
        <dbReference type="PROSITE" id="PS50994"/>
    </source>
</evidence>